<keyword evidence="1" id="KW-0433">Leucine-rich repeat</keyword>
<dbReference type="InterPro" id="IPR032675">
    <property type="entry name" value="LRR_dom_sf"/>
</dbReference>
<dbReference type="Pfam" id="PF00560">
    <property type="entry name" value="LRR_1"/>
    <property type="match status" value="1"/>
</dbReference>
<proteinExistence type="predicted"/>
<reference evidence="3 4" key="1">
    <citation type="journal article" date="2022" name="Nat. Genet.">
        <title>Improved pea reference genome and pan-genome highlight genomic features and evolutionary characteristics.</title>
        <authorList>
            <person name="Yang T."/>
            <person name="Liu R."/>
            <person name="Luo Y."/>
            <person name="Hu S."/>
            <person name="Wang D."/>
            <person name="Wang C."/>
            <person name="Pandey M.K."/>
            <person name="Ge S."/>
            <person name="Xu Q."/>
            <person name="Li N."/>
            <person name="Li G."/>
            <person name="Huang Y."/>
            <person name="Saxena R.K."/>
            <person name="Ji Y."/>
            <person name="Li M."/>
            <person name="Yan X."/>
            <person name="He Y."/>
            <person name="Liu Y."/>
            <person name="Wang X."/>
            <person name="Xiang C."/>
            <person name="Varshney R.K."/>
            <person name="Ding H."/>
            <person name="Gao S."/>
            <person name="Zong X."/>
        </authorList>
    </citation>
    <scope>NUCLEOTIDE SEQUENCE [LARGE SCALE GENOMIC DNA]</scope>
    <source>
        <strain evidence="3 4">cv. Zhongwan 6</strain>
    </source>
</reference>
<organism evidence="3 4">
    <name type="scientific">Pisum sativum</name>
    <name type="common">Garden pea</name>
    <name type="synonym">Lathyrus oleraceus</name>
    <dbReference type="NCBI Taxonomy" id="3888"/>
    <lineage>
        <taxon>Eukaryota</taxon>
        <taxon>Viridiplantae</taxon>
        <taxon>Streptophyta</taxon>
        <taxon>Embryophyta</taxon>
        <taxon>Tracheophyta</taxon>
        <taxon>Spermatophyta</taxon>
        <taxon>Magnoliopsida</taxon>
        <taxon>eudicotyledons</taxon>
        <taxon>Gunneridae</taxon>
        <taxon>Pentapetalae</taxon>
        <taxon>rosids</taxon>
        <taxon>fabids</taxon>
        <taxon>Fabales</taxon>
        <taxon>Fabaceae</taxon>
        <taxon>Papilionoideae</taxon>
        <taxon>50 kb inversion clade</taxon>
        <taxon>NPAAA clade</taxon>
        <taxon>Hologalegina</taxon>
        <taxon>IRL clade</taxon>
        <taxon>Fabeae</taxon>
        <taxon>Lathyrus</taxon>
    </lineage>
</organism>
<dbReference type="Gramene" id="Psat06G0268300-T1">
    <property type="protein sequence ID" value="KAI5396569.1"/>
    <property type="gene ID" value="KIW84_062683"/>
</dbReference>
<dbReference type="InterPro" id="IPR053038">
    <property type="entry name" value="RLP_Defense"/>
</dbReference>
<evidence type="ECO:0000256" key="1">
    <source>
        <dbReference type="ARBA" id="ARBA00022614"/>
    </source>
</evidence>
<keyword evidence="2" id="KW-0677">Repeat</keyword>
<dbReference type="InterPro" id="IPR001611">
    <property type="entry name" value="Leu-rich_rpt"/>
</dbReference>
<dbReference type="SUPFAM" id="SSF52058">
    <property type="entry name" value="L domain-like"/>
    <property type="match status" value="1"/>
</dbReference>
<dbReference type="Proteomes" id="UP001058974">
    <property type="component" value="Chromosome 6"/>
</dbReference>
<dbReference type="Gene3D" id="3.80.10.10">
    <property type="entry name" value="Ribonuclease Inhibitor"/>
    <property type="match status" value="1"/>
</dbReference>
<evidence type="ECO:0000313" key="4">
    <source>
        <dbReference type="Proteomes" id="UP001058974"/>
    </source>
</evidence>
<accession>A0A9D4W5T7</accession>
<name>A0A9D4W5T7_PEA</name>
<comment type="caution">
    <text evidence="3">The sequence shown here is derived from an EMBL/GenBank/DDBJ whole genome shotgun (WGS) entry which is preliminary data.</text>
</comment>
<sequence length="186" mass="20427">MESLQVLQLCYNQLTGSILTHLGDLKKLSVLALQSNKLAEAIPASLGDLGMLMRLDLSSNNLFCSIPTRLVDAPFLQVLDVHNNTLSGNVPPALKRLDDKFVRTKTENEKSYLFKKNGNNGWEGSNVQKKIFFGTLPRTPPGASPLGTPAGRCPAPRQGLRPLEPRFQLLAVNYTLALRACTPHYS</sequence>
<evidence type="ECO:0000313" key="3">
    <source>
        <dbReference type="EMBL" id="KAI5396569.1"/>
    </source>
</evidence>
<dbReference type="PANTHER" id="PTHR48064:SF6">
    <property type="entry name" value="RECEPTOR-LIKE PROTEIN KINASE 2"/>
    <property type="match status" value="1"/>
</dbReference>
<evidence type="ECO:0000256" key="2">
    <source>
        <dbReference type="ARBA" id="ARBA00022737"/>
    </source>
</evidence>
<keyword evidence="4" id="KW-1185">Reference proteome</keyword>
<dbReference type="EMBL" id="JAMSHJ010000006">
    <property type="protein sequence ID" value="KAI5396569.1"/>
    <property type="molecule type" value="Genomic_DNA"/>
</dbReference>
<dbReference type="AlphaFoldDB" id="A0A9D4W5T7"/>
<dbReference type="PANTHER" id="PTHR48064">
    <property type="entry name" value="OS01G0750400 PROTEIN"/>
    <property type="match status" value="1"/>
</dbReference>
<protein>
    <submittedName>
        <fullName evidence="3">Uncharacterized protein</fullName>
    </submittedName>
</protein>
<gene>
    <name evidence="3" type="ORF">KIW84_062683</name>
</gene>
<dbReference type="FunFam" id="3.80.10.10:FF:000383">
    <property type="entry name" value="Leucine-rich repeat receptor protein kinase EMS1"/>
    <property type="match status" value="1"/>
</dbReference>
<dbReference type="Pfam" id="PF13855">
    <property type="entry name" value="LRR_8"/>
    <property type="match status" value="1"/>
</dbReference>